<gene>
    <name evidence="1" type="ORF">PU02_0215</name>
</gene>
<dbReference type="Proteomes" id="UP000057213">
    <property type="component" value="Chromosome"/>
</dbReference>
<proteinExistence type="predicted"/>
<dbReference type="NCBIfam" id="NF033856">
    <property type="entry name" value="T4SS_effec_BID"/>
    <property type="match status" value="1"/>
</dbReference>
<name>A0A0M4M4Z6_9HYPH</name>
<dbReference type="KEGG" id="banc:PU02_0215"/>
<dbReference type="PATRIC" id="fig|1318743.3.peg.224"/>
<protein>
    <recommendedName>
        <fullName evidence="3">Bartonella effector protein BID domain-containing protein</fullName>
    </recommendedName>
</protein>
<dbReference type="OrthoDB" id="7921411at2"/>
<dbReference type="RefSeq" id="WP_053943708.1">
    <property type="nucleotide sequence ID" value="NZ_CP010401.1"/>
</dbReference>
<evidence type="ECO:0000313" key="1">
    <source>
        <dbReference type="EMBL" id="ALE03029.1"/>
    </source>
</evidence>
<dbReference type="AlphaFoldDB" id="A0A0M4M4Z6"/>
<dbReference type="EMBL" id="CP010401">
    <property type="protein sequence ID" value="ALE03029.1"/>
    <property type="molecule type" value="Genomic_DNA"/>
</dbReference>
<reference evidence="1 2" key="1">
    <citation type="journal article" date="2015" name="Genome Announc.">
        <title>Complete Genome Sequence of Bartonella ancashensis Strain 20.00, Isolated from the Blood of a Patient with Verruga Peruana.</title>
        <authorList>
            <person name="Hang J."/>
            <person name="Mullins K.E."/>
            <person name="Clifford R.J."/>
            <person name="Onmus-Leone F."/>
            <person name="Yang Y."/>
            <person name="Jiang J."/>
            <person name="Leguia M."/>
            <person name="Kasper M.R."/>
            <person name="Maguina C."/>
            <person name="Lesho E.P."/>
            <person name="Jarman R.G."/>
            <person name="Richards A.L."/>
            <person name="Blazes D."/>
        </authorList>
    </citation>
    <scope>NUCLEOTIDE SEQUENCE [LARGE SCALE GENOMIC DNA]</scope>
    <source>
        <strain evidence="1 2">20.00</strain>
    </source>
</reference>
<accession>A0A0M4M4Z6</accession>
<sequence length="258" mass="29279">MGNDKELLIPRARLESLTESSLYRRILADHYTQESLKTIQQLSEVVYGDPTILDTQIGMRGRDKTLFKQLAQKINLYPESIAPLAGSRCFFINNPERVNSRTSIPLLCSAIEKHAEIIQAVEEKIMIQHQRDRERLAHSVKAPTGDLKNFLLSSPEQQKEALLKNPELEKSLNHYMKELDARLSVNEYTAIKNKNYGELAQSTCVSIEQAQKIANIVHLTQKARQQAQNFKIGQAEDISKSLGTSKMSEKIATRSIFK</sequence>
<evidence type="ECO:0008006" key="3">
    <source>
        <dbReference type="Google" id="ProtNLM"/>
    </source>
</evidence>
<evidence type="ECO:0000313" key="2">
    <source>
        <dbReference type="Proteomes" id="UP000057213"/>
    </source>
</evidence>
<keyword evidence="2" id="KW-1185">Reference proteome</keyword>
<organism evidence="1 2">
    <name type="scientific">Bartonella ancashensis</name>
    <dbReference type="NCBI Taxonomy" id="1318743"/>
    <lineage>
        <taxon>Bacteria</taxon>
        <taxon>Pseudomonadati</taxon>
        <taxon>Pseudomonadota</taxon>
        <taxon>Alphaproteobacteria</taxon>
        <taxon>Hyphomicrobiales</taxon>
        <taxon>Bartonellaceae</taxon>
        <taxon>Bartonella</taxon>
    </lineage>
</organism>